<protein>
    <submittedName>
        <fullName evidence="1">Uncharacterized protein</fullName>
    </submittedName>
</protein>
<dbReference type="RefSeq" id="WP_174134553.1">
    <property type="nucleotide sequence ID" value="NZ_JABUFE010000001.1"/>
</dbReference>
<dbReference type="Proteomes" id="UP000777935">
    <property type="component" value="Unassembled WGS sequence"/>
</dbReference>
<dbReference type="EMBL" id="JABUFE010000001">
    <property type="protein sequence ID" value="NSX53441.1"/>
    <property type="molecule type" value="Genomic_DNA"/>
</dbReference>
<evidence type="ECO:0000313" key="1">
    <source>
        <dbReference type="EMBL" id="NSX53441.1"/>
    </source>
</evidence>
<sequence length="107" mass="11966">MKENIPIAVFCGDFASQPLVFAHLIDLMQNGNINLDYVEVICRMNPTPRLRHYFDETVVFQIEDKLGLSDTCVLLLPDALQSDDLKHSSKLIPLGTYIGHRHVAGSA</sequence>
<evidence type="ECO:0000313" key="2">
    <source>
        <dbReference type="Proteomes" id="UP000777935"/>
    </source>
</evidence>
<comment type="caution">
    <text evidence="1">The sequence shown here is derived from an EMBL/GenBank/DDBJ whole genome shotgun (WGS) entry which is preliminary data.</text>
</comment>
<organism evidence="1 2">
    <name type="scientific">Parasulfitobacter algicola</name>
    <dbReference type="NCBI Taxonomy" id="2614809"/>
    <lineage>
        <taxon>Bacteria</taxon>
        <taxon>Pseudomonadati</taxon>
        <taxon>Pseudomonadota</taxon>
        <taxon>Alphaproteobacteria</taxon>
        <taxon>Rhodobacterales</taxon>
        <taxon>Roseobacteraceae</taxon>
        <taxon>Parasulfitobacter</taxon>
    </lineage>
</organism>
<keyword evidence="2" id="KW-1185">Reference proteome</keyword>
<proteinExistence type="predicted"/>
<gene>
    <name evidence="1" type="ORF">HRQ87_01350</name>
</gene>
<accession>A0ABX2IN86</accession>
<name>A0ABX2IN86_9RHOB</name>
<reference evidence="1 2" key="1">
    <citation type="submission" date="2020-06" db="EMBL/GenBank/DDBJ databases">
        <title>Sulfitobacter algicola sp. nov., isolated from green algae.</title>
        <authorList>
            <person name="Wang C."/>
        </authorList>
    </citation>
    <scope>NUCLEOTIDE SEQUENCE [LARGE SCALE GENOMIC DNA]</scope>
    <source>
        <strain evidence="1 2">1151</strain>
    </source>
</reference>